<dbReference type="Gene3D" id="2.60.40.420">
    <property type="entry name" value="Cupredoxins - blue copper proteins"/>
    <property type="match status" value="1"/>
</dbReference>
<proteinExistence type="predicted"/>
<feature type="chain" id="PRO_5035424486" description="Extracellular serine-rich protein" evidence="3">
    <location>
        <begin position="18"/>
        <end position="253"/>
    </location>
</feature>
<gene>
    <name evidence="4" type="ORF">BXZ70DRAFT_364654</name>
</gene>
<dbReference type="CDD" id="cd00920">
    <property type="entry name" value="Cupredoxin"/>
    <property type="match status" value="1"/>
</dbReference>
<evidence type="ECO:0000313" key="4">
    <source>
        <dbReference type="EMBL" id="KAH8094561.1"/>
    </source>
</evidence>
<evidence type="ECO:0000256" key="2">
    <source>
        <dbReference type="SAM" id="Phobius"/>
    </source>
</evidence>
<evidence type="ECO:0008006" key="6">
    <source>
        <dbReference type="Google" id="ProtNLM"/>
    </source>
</evidence>
<dbReference type="SUPFAM" id="SSF49503">
    <property type="entry name" value="Cupredoxins"/>
    <property type="match status" value="1"/>
</dbReference>
<feature type="region of interest" description="Disordered" evidence="1">
    <location>
        <begin position="193"/>
        <end position="228"/>
    </location>
</feature>
<dbReference type="InterPro" id="IPR052953">
    <property type="entry name" value="Ser-rich/MCO-related"/>
</dbReference>
<dbReference type="EMBL" id="JAEVFJ010000026">
    <property type="protein sequence ID" value="KAH8094561.1"/>
    <property type="molecule type" value="Genomic_DNA"/>
</dbReference>
<dbReference type="OrthoDB" id="2331100at2759"/>
<dbReference type="PANTHER" id="PTHR34883">
    <property type="entry name" value="SERINE-RICH PROTEIN, PUTATIVE-RELATED-RELATED"/>
    <property type="match status" value="1"/>
</dbReference>
<evidence type="ECO:0000256" key="3">
    <source>
        <dbReference type="SAM" id="SignalP"/>
    </source>
</evidence>
<accession>A0A8K0UKG6</accession>
<keyword evidence="2" id="KW-1133">Transmembrane helix</keyword>
<reference evidence="4" key="1">
    <citation type="journal article" date="2021" name="New Phytol.">
        <title>Evolutionary innovations through gain and loss of genes in the ectomycorrhizal Boletales.</title>
        <authorList>
            <person name="Wu G."/>
            <person name="Miyauchi S."/>
            <person name="Morin E."/>
            <person name="Kuo A."/>
            <person name="Drula E."/>
            <person name="Varga T."/>
            <person name="Kohler A."/>
            <person name="Feng B."/>
            <person name="Cao Y."/>
            <person name="Lipzen A."/>
            <person name="Daum C."/>
            <person name="Hundley H."/>
            <person name="Pangilinan J."/>
            <person name="Johnson J."/>
            <person name="Barry K."/>
            <person name="LaButti K."/>
            <person name="Ng V."/>
            <person name="Ahrendt S."/>
            <person name="Min B."/>
            <person name="Choi I.G."/>
            <person name="Park H."/>
            <person name="Plett J.M."/>
            <person name="Magnuson J."/>
            <person name="Spatafora J.W."/>
            <person name="Nagy L.G."/>
            <person name="Henrissat B."/>
            <person name="Grigoriev I.V."/>
            <person name="Yang Z.L."/>
            <person name="Xu J."/>
            <person name="Martin F.M."/>
        </authorList>
    </citation>
    <scope>NUCLEOTIDE SEQUENCE</scope>
    <source>
        <strain evidence="4">KKN 215</strain>
    </source>
</reference>
<dbReference type="AlphaFoldDB" id="A0A8K0UKG6"/>
<keyword evidence="3" id="KW-0732">Signal</keyword>
<keyword evidence="2" id="KW-0812">Transmembrane</keyword>
<feature type="transmembrane region" description="Helical" evidence="2">
    <location>
        <begin position="233"/>
        <end position="252"/>
    </location>
</feature>
<protein>
    <recommendedName>
        <fullName evidence="6">Extracellular serine-rich protein</fullName>
    </recommendedName>
</protein>
<feature type="compositionally biased region" description="Gly residues" evidence="1">
    <location>
        <begin position="200"/>
        <end position="216"/>
    </location>
</feature>
<dbReference type="PANTHER" id="PTHR34883:SF15">
    <property type="entry name" value="EXTRACELLULAR SERINE-RICH PROTEIN"/>
    <property type="match status" value="1"/>
</dbReference>
<dbReference type="InterPro" id="IPR008972">
    <property type="entry name" value="Cupredoxin"/>
</dbReference>
<dbReference type="Proteomes" id="UP000813824">
    <property type="component" value="Unassembled WGS sequence"/>
</dbReference>
<feature type="signal peptide" evidence="3">
    <location>
        <begin position="1"/>
        <end position="17"/>
    </location>
</feature>
<keyword evidence="5" id="KW-1185">Reference proteome</keyword>
<sequence length="253" mass="24850">MLALTTALLSLAAVTRAQDQVVQVGATAADQGGVFQFIPPWFNATVGSVITFNFSGVPGNHSVTQSSFSDPCTQLDTGFSSGFLFIPPNSTEGFPTWNVTVLSEDPVYFFCAQPAGPAGPHCFNGMVGGINIADDNFTSFQNNAKGLLANWTASTLVPAVPTGALSGSGAAASAAPLVTGSFVAVDAPTGSLSVSPSASGTGGSSPTSGGGSGTSGGNAPSPTGGDTGAAEKGAVFSAVAVVMAVFAGSLVLM</sequence>
<organism evidence="4 5">
    <name type="scientific">Cristinia sonorae</name>
    <dbReference type="NCBI Taxonomy" id="1940300"/>
    <lineage>
        <taxon>Eukaryota</taxon>
        <taxon>Fungi</taxon>
        <taxon>Dikarya</taxon>
        <taxon>Basidiomycota</taxon>
        <taxon>Agaricomycotina</taxon>
        <taxon>Agaricomycetes</taxon>
        <taxon>Agaricomycetidae</taxon>
        <taxon>Agaricales</taxon>
        <taxon>Pleurotineae</taxon>
        <taxon>Stephanosporaceae</taxon>
        <taxon>Cristinia</taxon>
    </lineage>
</organism>
<keyword evidence="2" id="KW-0472">Membrane</keyword>
<name>A0A8K0UKG6_9AGAR</name>
<comment type="caution">
    <text evidence="4">The sequence shown here is derived from an EMBL/GenBank/DDBJ whole genome shotgun (WGS) entry which is preliminary data.</text>
</comment>
<evidence type="ECO:0000313" key="5">
    <source>
        <dbReference type="Proteomes" id="UP000813824"/>
    </source>
</evidence>
<evidence type="ECO:0000256" key="1">
    <source>
        <dbReference type="SAM" id="MobiDB-lite"/>
    </source>
</evidence>